<feature type="domain" description="Chorein N-terminal" evidence="4">
    <location>
        <begin position="28"/>
        <end position="466"/>
    </location>
</feature>
<proteinExistence type="inferred from homology"/>
<reference evidence="7" key="1">
    <citation type="submission" date="2016-06" db="UniProtKB">
        <authorList>
            <consortium name="WormBaseParasite"/>
        </authorList>
    </citation>
    <scope>IDENTIFICATION</scope>
</reference>
<dbReference type="GO" id="GO:0045053">
    <property type="term" value="P:protein retention in Golgi apparatus"/>
    <property type="evidence" value="ECO:0007669"/>
    <property type="project" value="TreeGrafter"/>
</dbReference>
<dbReference type="Proteomes" id="UP000270296">
    <property type="component" value="Unassembled WGS sequence"/>
</dbReference>
<dbReference type="InterPro" id="IPR026847">
    <property type="entry name" value="VPS13"/>
</dbReference>
<organism evidence="7">
    <name type="scientific">Soboliphyme baturini</name>
    <dbReference type="NCBI Taxonomy" id="241478"/>
    <lineage>
        <taxon>Eukaryota</taxon>
        <taxon>Metazoa</taxon>
        <taxon>Ecdysozoa</taxon>
        <taxon>Nematoda</taxon>
        <taxon>Enoplea</taxon>
        <taxon>Dorylaimia</taxon>
        <taxon>Dioctophymatida</taxon>
        <taxon>Dioctophymatoidea</taxon>
        <taxon>Soboliphymatidae</taxon>
        <taxon>Soboliphyme</taxon>
    </lineage>
</organism>
<dbReference type="PANTHER" id="PTHR16166">
    <property type="entry name" value="VACUOLAR PROTEIN SORTING-ASSOCIATED PROTEIN VPS13"/>
    <property type="match status" value="1"/>
</dbReference>
<dbReference type="InterPro" id="IPR026854">
    <property type="entry name" value="VPS13_N"/>
</dbReference>
<dbReference type="Pfam" id="PF12624">
    <property type="entry name" value="VPS13_N"/>
    <property type="match status" value="1"/>
</dbReference>
<dbReference type="EMBL" id="UZAM01009580">
    <property type="protein sequence ID" value="VDP09548.1"/>
    <property type="molecule type" value="Genomic_DNA"/>
</dbReference>
<protein>
    <submittedName>
        <fullName evidence="7">VPS13_mid_rpt domain-containing protein</fullName>
    </submittedName>
</protein>
<reference evidence="5 6" key="2">
    <citation type="submission" date="2018-11" db="EMBL/GenBank/DDBJ databases">
        <authorList>
            <consortium name="Pathogen Informatics"/>
        </authorList>
    </citation>
    <scope>NUCLEOTIDE SEQUENCE [LARGE SCALE GENOMIC DNA]</scope>
</reference>
<dbReference type="GO" id="GO:0006623">
    <property type="term" value="P:protein targeting to vacuole"/>
    <property type="evidence" value="ECO:0007669"/>
    <property type="project" value="TreeGrafter"/>
</dbReference>
<dbReference type="WBParaSite" id="SBAD_0000646701-mRNA-1">
    <property type="protein sequence ID" value="SBAD_0000646701-mRNA-1"/>
    <property type="gene ID" value="SBAD_0000646701"/>
</dbReference>
<evidence type="ECO:0000256" key="3">
    <source>
        <dbReference type="SAM" id="Coils"/>
    </source>
</evidence>
<dbReference type="OrthoDB" id="428159at2759"/>
<feature type="coiled-coil region" evidence="3">
    <location>
        <begin position="84"/>
        <end position="118"/>
    </location>
</feature>
<evidence type="ECO:0000313" key="6">
    <source>
        <dbReference type="Proteomes" id="UP000270296"/>
    </source>
</evidence>
<keyword evidence="3" id="KW-0175">Coiled coil</keyword>
<evidence type="ECO:0000313" key="5">
    <source>
        <dbReference type="EMBL" id="VDP09548.1"/>
    </source>
</evidence>
<evidence type="ECO:0000313" key="7">
    <source>
        <dbReference type="WBParaSite" id="SBAD_0000646701-mRNA-1"/>
    </source>
</evidence>
<dbReference type="PANTHER" id="PTHR16166:SF93">
    <property type="entry name" value="INTERMEMBRANE LIPID TRANSFER PROTEIN VPS13"/>
    <property type="match status" value="1"/>
</dbReference>
<evidence type="ECO:0000259" key="4">
    <source>
        <dbReference type="Pfam" id="PF12624"/>
    </source>
</evidence>
<evidence type="ECO:0000256" key="2">
    <source>
        <dbReference type="ARBA" id="ARBA00022448"/>
    </source>
</evidence>
<name>A0A183IRH7_9BILA</name>
<gene>
    <name evidence="5" type="ORF">SBAD_LOCUS6224</name>
</gene>
<evidence type="ECO:0000256" key="1">
    <source>
        <dbReference type="ARBA" id="ARBA00006545"/>
    </source>
</evidence>
<comment type="similarity">
    <text evidence="1">Belongs to the VPS13 family.</text>
</comment>
<dbReference type="AlphaFoldDB" id="A0A183IRH7"/>
<keyword evidence="2" id="KW-0813">Transport</keyword>
<keyword evidence="6" id="KW-1185">Reference proteome</keyword>
<accession>A0A183IRH7</accession>
<sequence>MCIAAREALKMADGSLPSEIKPRNCEFAWHFAYTCILNEDIRRKARNWSWDHIREHRQLLKEYRNMWISKLTVRKLSSEVLKRIEDAENYLDVFNLNIARQQAEIEVDRRGLKRLSEQSGWMSWVSSWWSSDNGQQQKNGKDVAAQFRSAMTSEEKSKLFDAIGYQENQSPTLYPKEFVENSASFTLDTFKVMVRDDTLNDAVVVSMVMSAVCADVQQRPSADAIRFSLKVSTFHVSGLPNKLNKVPSILRQTAIVATDAAASAREEAQPQLLLLFETHPLDNSCDQHVQLKTQPLDIVYDASTVNKLLSVLKPPESVRLKQLTDAAMAKYEDIKARSAAGLEYALQRRTRLKVSINVSPTCLRIPEFGDLAISQKMLIVDFGSLIVHSMEAKSVVLDTAFYKKSEEEKLSELMKSVYDEFRIEFKSLAVMFTDAVQHRGDEVDIMSKVDILRPTGFEVVIQKAAVVDLRFPR</sequence>